<dbReference type="PROSITE" id="PS51762">
    <property type="entry name" value="GH16_2"/>
    <property type="match status" value="1"/>
</dbReference>
<dbReference type="GO" id="GO:0004553">
    <property type="term" value="F:hydrolase activity, hydrolyzing O-glycosyl compounds"/>
    <property type="evidence" value="ECO:0007669"/>
    <property type="project" value="InterPro"/>
</dbReference>
<dbReference type="InterPro" id="IPR000757">
    <property type="entry name" value="Beta-glucanase-like"/>
</dbReference>
<feature type="signal peptide" evidence="2">
    <location>
        <begin position="1"/>
        <end position="18"/>
    </location>
</feature>
<reference evidence="4" key="1">
    <citation type="journal article" date="2020" name="Stud. Mycol.">
        <title>101 Dothideomycetes genomes: a test case for predicting lifestyles and emergence of pathogens.</title>
        <authorList>
            <person name="Haridas S."/>
            <person name="Albert R."/>
            <person name="Binder M."/>
            <person name="Bloem J."/>
            <person name="Labutti K."/>
            <person name="Salamov A."/>
            <person name="Andreopoulos B."/>
            <person name="Baker S."/>
            <person name="Barry K."/>
            <person name="Bills G."/>
            <person name="Bluhm B."/>
            <person name="Cannon C."/>
            <person name="Castanera R."/>
            <person name="Culley D."/>
            <person name="Daum C."/>
            <person name="Ezra D."/>
            <person name="Gonzalez J."/>
            <person name="Henrissat B."/>
            <person name="Kuo A."/>
            <person name="Liang C."/>
            <person name="Lipzen A."/>
            <person name="Lutzoni F."/>
            <person name="Magnuson J."/>
            <person name="Mondo S."/>
            <person name="Nolan M."/>
            <person name="Ohm R."/>
            <person name="Pangilinan J."/>
            <person name="Park H.-J."/>
            <person name="Ramirez L."/>
            <person name="Alfaro M."/>
            <person name="Sun H."/>
            <person name="Tritt A."/>
            <person name="Yoshinaga Y."/>
            <person name="Zwiers L.-H."/>
            <person name="Turgeon B."/>
            <person name="Goodwin S."/>
            <person name="Spatafora J."/>
            <person name="Crous P."/>
            <person name="Grigoriev I."/>
        </authorList>
    </citation>
    <scope>NUCLEOTIDE SEQUENCE</scope>
    <source>
        <strain evidence="4">CBS 675.92</strain>
    </source>
</reference>
<feature type="region of interest" description="Disordered" evidence="1">
    <location>
        <begin position="170"/>
        <end position="204"/>
    </location>
</feature>
<evidence type="ECO:0000313" key="4">
    <source>
        <dbReference type="EMBL" id="KAF1949778.1"/>
    </source>
</evidence>
<dbReference type="PANTHER" id="PTHR10963">
    <property type="entry name" value="GLYCOSYL HYDROLASE-RELATED"/>
    <property type="match status" value="1"/>
</dbReference>
<dbReference type="SUPFAM" id="SSF49899">
    <property type="entry name" value="Concanavalin A-like lectins/glucanases"/>
    <property type="match status" value="1"/>
</dbReference>
<dbReference type="EMBL" id="ML977032">
    <property type="protein sequence ID" value="KAF1949778.1"/>
    <property type="molecule type" value="Genomic_DNA"/>
</dbReference>
<dbReference type="OrthoDB" id="192832at2759"/>
<dbReference type="Proteomes" id="UP000800035">
    <property type="component" value="Unassembled WGS sequence"/>
</dbReference>
<evidence type="ECO:0000313" key="5">
    <source>
        <dbReference type="Proteomes" id="UP000800035"/>
    </source>
</evidence>
<accession>A0A6A5TBX5</accession>
<sequence>MLFYTLLAGLTFADIGISENAGGAGYNLDRLYDSSDFFDKFNFIDVSCQRFLRNFDLSKLTTPKPTAQSSYLARYINNKVFLGVDNTTVSTTKKRNSIRLESKNTFDNGLLVADFDHLPAKGCGMWPAFWVLNDHGEGYSEIDIVEGANLDAANEISLFTSHQPCALKDNHRGTGRVSSTDCVQSEGEMNGEAPQGRVTHAPENTFGETFNTKDGGVWALQLENDGIKAWHLAREDVPADLRTVTPDPRKWGRPAMDFGPGTCDIAKAWRKLTIVLNITFCGDWAAEESSCATCKKWTGVANCEAFVSAHPEAFDYVYFFVNSVKLFTRV</sequence>
<dbReference type="Pfam" id="PF26113">
    <property type="entry name" value="GH16_XgeA"/>
    <property type="match status" value="1"/>
</dbReference>
<dbReference type="PANTHER" id="PTHR10963:SF24">
    <property type="entry name" value="GLYCOSIDASE C21B10.07-RELATED"/>
    <property type="match status" value="1"/>
</dbReference>
<gene>
    <name evidence="4" type="ORF">CC80DRAFT_428416</name>
</gene>
<protein>
    <recommendedName>
        <fullName evidence="3">GH16 domain-containing protein</fullName>
    </recommendedName>
</protein>
<evidence type="ECO:0000259" key="3">
    <source>
        <dbReference type="PROSITE" id="PS51762"/>
    </source>
</evidence>
<proteinExistence type="predicted"/>
<dbReference type="GO" id="GO:0009251">
    <property type="term" value="P:glucan catabolic process"/>
    <property type="evidence" value="ECO:0007669"/>
    <property type="project" value="TreeGrafter"/>
</dbReference>
<keyword evidence="5" id="KW-1185">Reference proteome</keyword>
<evidence type="ECO:0000256" key="1">
    <source>
        <dbReference type="SAM" id="MobiDB-lite"/>
    </source>
</evidence>
<dbReference type="Gene3D" id="2.60.120.200">
    <property type="match status" value="1"/>
</dbReference>
<feature type="chain" id="PRO_5025341545" description="GH16 domain-containing protein" evidence="2">
    <location>
        <begin position="19"/>
        <end position="330"/>
    </location>
</feature>
<name>A0A6A5TBX5_9PLEO</name>
<dbReference type="InterPro" id="IPR013320">
    <property type="entry name" value="ConA-like_dom_sf"/>
</dbReference>
<feature type="domain" description="GH16" evidence="3">
    <location>
        <begin position="10"/>
        <end position="293"/>
    </location>
</feature>
<evidence type="ECO:0000256" key="2">
    <source>
        <dbReference type="SAM" id="SignalP"/>
    </source>
</evidence>
<dbReference type="InterPro" id="IPR050546">
    <property type="entry name" value="Glycosyl_Hydrlase_16"/>
</dbReference>
<dbReference type="AlphaFoldDB" id="A0A6A5TBX5"/>
<keyword evidence="2" id="KW-0732">Signal</keyword>
<organism evidence="4 5">
    <name type="scientific">Byssothecium circinans</name>
    <dbReference type="NCBI Taxonomy" id="147558"/>
    <lineage>
        <taxon>Eukaryota</taxon>
        <taxon>Fungi</taxon>
        <taxon>Dikarya</taxon>
        <taxon>Ascomycota</taxon>
        <taxon>Pezizomycotina</taxon>
        <taxon>Dothideomycetes</taxon>
        <taxon>Pleosporomycetidae</taxon>
        <taxon>Pleosporales</taxon>
        <taxon>Massarineae</taxon>
        <taxon>Massarinaceae</taxon>
        <taxon>Byssothecium</taxon>
    </lineage>
</organism>